<organism evidence="1 2">
    <name type="scientific">Catharanthus roseus</name>
    <name type="common">Madagascar periwinkle</name>
    <name type="synonym">Vinca rosea</name>
    <dbReference type="NCBI Taxonomy" id="4058"/>
    <lineage>
        <taxon>Eukaryota</taxon>
        <taxon>Viridiplantae</taxon>
        <taxon>Streptophyta</taxon>
        <taxon>Embryophyta</taxon>
        <taxon>Tracheophyta</taxon>
        <taxon>Spermatophyta</taxon>
        <taxon>Magnoliopsida</taxon>
        <taxon>eudicotyledons</taxon>
        <taxon>Gunneridae</taxon>
        <taxon>Pentapetalae</taxon>
        <taxon>asterids</taxon>
        <taxon>lamiids</taxon>
        <taxon>Gentianales</taxon>
        <taxon>Apocynaceae</taxon>
        <taxon>Rauvolfioideae</taxon>
        <taxon>Vinceae</taxon>
        <taxon>Catharanthinae</taxon>
        <taxon>Catharanthus</taxon>
    </lineage>
</organism>
<protein>
    <submittedName>
        <fullName evidence="1">Uncharacterized protein</fullName>
    </submittedName>
</protein>
<dbReference type="Proteomes" id="UP001060085">
    <property type="component" value="Linkage Group LG07"/>
</dbReference>
<keyword evidence="2" id="KW-1185">Reference proteome</keyword>
<evidence type="ECO:0000313" key="1">
    <source>
        <dbReference type="EMBL" id="KAI5655535.1"/>
    </source>
</evidence>
<evidence type="ECO:0000313" key="2">
    <source>
        <dbReference type="Proteomes" id="UP001060085"/>
    </source>
</evidence>
<dbReference type="EMBL" id="CM044707">
    <property type="protein sequence ID" value="KAI5655535.1"/>
    <property type="molecule type" value="Genomic_DNA"/>
</dbReference>
<name>A0ACC0A5K5_CATRO</name>
<comment type="caution">
    <text evidence="1">The sequence shown here is derived from an EMBL/GenBank/DDBJ whole genome shotgun (WGS) entry which is preliminary data.</text>
</comment>
<sequence length="823" mass="89724">MVSGKTLEELPPGWKEIVRVRNGRRTRHYTNPSTGQRFYSRQSVLRFINYQRSHQGSSSSTNKPDMGSMASKSKVTPDIDQGSSPSTKKPDTGSMASKSKVTPDNDNINESPEWLPRGWTVECRARNRGFYKVYTDPYTGCKFYSKPQVMQYLQGLEDDKAKGKQLQISQETLVKQQDISQHGESVEAKIHLSGENKNDKGKSPMKDAEANNGKDELLPVNKQEINTRKRGRGTMESQQDTSQASEALERKNHMSGDNENNVNKPSLKIDFSDVQVKNGSDELPPGWIKEIKIRKSGSAVRKDPYYIDPASGYAFRSKRDVMRYLDTGDISSCVIKPAKWDLTEQKSIMVDTHLQPPHDGNISEESPTGRLGQKPENGEECPPVSSTAVLEAEKSKDKEGGSMSETSKDTDGGTPAAKLTASTIEEMSLGSGTTRDEKSGLKAEGSNQDAKIVPDNVSVKGTDTDGFHEQKLPENGLGAKTKTVTRKSKKRNLPSTPGRSSKRLAGHEPEMLPDLSLTERALRAAVRKPREVEADTSSGMTPDTSAKEVGQQHVTQAETTRLSSLASSTTANEVSQHPVTDADTVMSSLNTAANEVPQQPIIQAETTTSSLNTAANEMPQQPIIQAETTASSLNTAANEMPQQPIIQAETTAPSLNVAPNEMSQQPIIQAETTVANEAPSENQVSSQQTTGQVSERQVEENPMSQGDYWSDPCWDFAFKTLTGAIPLEDTLTLNSCFPQQTGTSYNQENLNFGLPEFEIPPIFQNDVPQPALAQNTSAPPAADQPSTAPTLAPPGNINLPGCSSQQPPSLEAQKKDYQTKVNS</sequence>
<proteinExistence type="predicted"/>
<reference evidence="2" key="1">
    <citation type="journal article" date="2023" name="Nat. Plants">
        <title>Single-cell RNA sequencing provides a high-resolution roadmap for understanding the multicellular compartmentation of specialized metabolism.</title>
        <authorList>
            <person name="Sun S."/>
            <person name="Shen X."/>
            <person name="Li Y."/>
            <person name="Li Y."/>
            <person name="Wang S."/>
            <person name="Li R."/>
            <person name="Zhang H."/>
            <person name="Shen G."/>
            <person name="Guo B."/>
            <person name="Wei J."/>
            <person name="Xu J."/>
            <person name="St-Pierre B."/>
            <person name="Chen S."/>
            <person name="Sun C."/>
        </authorList>
    </citation>
    <scope>NUCLEOTIDE SEQUENCE [LARGE SCALE GENOMIC DNA]</scope>
</reference>
<accession>A0ACC0A5K5</accession>
<gene>
    <name evidence="1" type="ORF">M9H77_32722</name>
</gene>